<dbReference type="GO" id="GO:0051537">
    <property type="term" value="F:2 iron, 2 sulfur cluster binding"/>
    <property type="evidence" value="ECO:0007669"/>
    <property type="project" value="UniProtKB-KW"/>
</dbReference>
<keyword evidence="3 7" id="KW-0479">Metal-binding</keyword>
<feature type="binding site" evidence="7">
    <location>
        <position position="120"/>
    </location>
    <ligand>
        <name>[2Fe-2S] cluster</name>
        <dbReference type="ChEBI" id="CHEBI:190135"/>
    </ligand>
</feature>
<comment type="similarity">
    <text evidence="1">Belongs to the complex I 24 kDa subunit family.</text>
</comment>
<dbReference type="EMBL" id="NTJD01000008">
    <property type="protein sequence ID" value="PCD76061.1"/>
    <property type="molecule type" value="Genomic_DNA"/>
</dbReference>
<evidence type="ECO:0000256" key="3">
    <source>
        <dbReference type="ARBA" id="ARBA00022723"/>
    </source>
</evidence>
<feature type="binding site" evidence="7">
    <location>
        <position position="82"/>
    </location>
    <ligand>
        <name>[2Fe-2S] cluster</name>
        <dbReference type="ChEBI" id="CHEBI:190135"/>
    </ligand>
</feature>
<evidence type="ECO:0000313" key="8">
    <source>
        <dbReference type="EMBL" id="PCD76061.1"/>
    </source>
</evidence>
<name>A0A2A4CLC3_9RHOB</name>
<comment type="caution">
    <text evidence="8">The sequence shown here is derived from an EMBL/GenBank/DDBJ whole genome shotgun (WGS) entry which is preliminary data.</text>
</comment>
<dbReference type="PANTHER" id="PTHR43342">
    <property type="entry name" value="NADH-QUINONE OXIDOREDUCTASE, E SUBUNIT"/>
    <property type="match status" value="1"/>
</dbReference>
<dbReference type="GO" id="GO:0046872">
    <property type="term" value="F:metal ion binding"/>
    <property type="evidence" value="ECO:0007669"/>
    <property type="project" value="UniProtKB-KW"/>
</dbReference>
<proteinExistence type="inferred from homology"/>
<keyword evidence="4 7" id="KW-0408">Iron</keyword>
<dbReference type="RefSeq" id="WP_096434048.1">
    <property type="nucleotide sequence ID" value="NZ_NTJD01000008.1"/>
</dbReference>
<keyword evidence="9" id="KW-1185">Reference proteome</keyword>
<feature type="binding site" evidence="7">
    <location>
        <position position="116"/>
    </location>
    <ligand>
        <name>[2Fe-2S] cluster</name>
        <dbReference type="ChEBI" id="CHEBI:190135"/>
    </ligand>
</feature>
<dbReference type="InterPro" id="IPR002023">
    <property type="entry name" value="NuoE-like"/>
</dbReference>
<organism evidence="8 9">
    <name type="scientific">Pseudothioclava arenosa</name>
    <dbReference type="NCBI Taxonomy" id="1795308"/>
    <lineage>
        <taxon>Bacteria</taxon>
        <taxon>Pseudomonadati</taxon>
        <taxon>Pseudomonadota</taxon>
        <taxon>Alphaproteobacteria</taxon>
        <taxon>Rhodobacterales</taxon>
        <taxon>Paracoccaceae</taxon>
        <taxon>Pseudothioclava</taxon>
    </lineage>
</organism>
<sequence length="147" mass="15636">MSQAERISEIVACHRGREGALLPMLHELQAAFGCVPVEAHKPICAALGITAAELQGVIAFYEDFRAAPQGRHVIRVCRAEACQAMGAEAMIARLERALGVRLGETVGAVTLEAVYCLGLCACGPAAQVDDRLIARATPERLAEEVRA</sequence>
<keyword evidence="5 7" id="KW-0411">Iron-sulfur</keyword>
<protein>
    <submittedName>
        <fullName evidence="8">NADH-quinone oxidoreductase subunit E</fullName>
    </submittedName>
</protein>
<evidence type="ECO:0000256" key="2">
    <source>
        <dbReference type="ARBA" id="ARBA00022714"/>
    </source>
</evidence>
<evidence type="ECO:0000256" key="6">
    <source>
        <dbReference type="ARBA" id="ARBA00034078"/>
    </source>
</evidence>
<accession>A0A2A4CLC3</accession>
<evidence type="ECO:0000313" key="9">
    <source>
        <dbReference type="Proteomes" id="UP000243507"/>
    </source>
</evidence>
<dbReference type="CDD" id="cd03081">
    <property type="entry name" value="TRX_Fd_NuoE_FDH_gamma"/>
    <property type="match status" value="1"/>
</dbReference>
<gene>
    <name evidence="8" type="ORF">CLN94_11270</name>
</gene>
<feature type="binding site" evidence="7">
    <location>
        <position position="77"/>
    </location>
    <ligand>
        <name>[2Fe-2S] cluster</name>
        <dbReference type="ChEBI" id="CHEBI:190135"/>
    </ligand>
</feature>
<dbReference type="GO" id="GO:0016491">
    <property type="term" value="F:oxidoreductase activity"/>
    <property type="evidence" value="ECO:0007669"/>
    <property type="project" value="InterPro"/>
</dbReference>
<evidence type="ECO:0000256" key="7">
    <source>
        <dbReference type="PIRSR" id="PIRSR000216-1"/>
    </source>
</evidence>
<dbReference type="Gene3D" id="1.10.10.1590">
    <property type="entry name" value="NADH-quinone oxidoreductase subunit E"/>
    <property type="match status" value="1"/>
</dbReference>
<comment type="cofactor">
    <cofactor evidence="6">
        <name>[2Fe-2S] cluster</name>
        <dbReference type="ChEBI" id="CHEBI:190135"/>
    </cofactor>
</comment>
<evidence type="ECO:0000256" key="4">
    <source>
        <dbReference type="ARBA" id="ARBA00023004"/>
    </source>
</evidence>
<comment type="cofactor">
    <cofactor evidence="7">
        <name>[2Fe-2S] cluster</name>
        <dbReference type="ChEBI" id="CHEBI:190135"/>
    </cofactor>
    <text evidence="7">Binds 1 [2Fe-2S] cluster.</text>
</comment>
<dbReference type="PIRSF" id="PIRSF000216">
    <property type="entry name" value="NADH_DH_24kDa"/>
    <property type="match status" value="1"/>
</dbReference>
<dbReference type="InterPro" id="IPR036249">
    <property type="entry name" value="Thioredoxin-like_sf"/>
</dbReference>
<evidence type="ECO:0000256" key="5">
    <source>
        <dbReference type="ARBA" id="ARBA00023014"/>
    </source>
</evidence>
<dbReference type="PANTHER" id="PTHR43342:SF1">
    <property type="entry name" value="BIFURCATING [FEFE] HYDROGENASE GAMMA SUBUNIT"/>
    <property type="match status" value="1"/>
</dbReference>
<dbReference type="SUPFAM" id="SSF52833">
    <property type="entry name" value="Thioredoxin-like"/>
    <property type="match status" value="1"/>
</dbReference>
<dbReference type="InterPro" id="IPR041921">
    <property type="entry name" value="NuoE_N"/>
</dbReference>
<keyword evidence="2 7" id="KW-0001">2Fe-2S</keyword>
<dbReference type="Gene3D" id="3.40.30.10">
    <property type="entry name" value="Glutaredoxin"/>
    <property type="match status" value="1"/>
</dbReference>
<evidence type="ECO:0000256" key="1">
    <source>
        <dbReference type="ARBA" id="ARBA00010643"/>
    </source>
</evidence>
<dbReference type="InterPro" id="IPR028431">
    <property type="entry name" value="NADP_DH_HndA-like"/>
</dbReference>
<reference evidence="8 9" key="1">
    <citation type="submission" date="2017-09" db="EMBL/GenBank/DDBJ databases">
        <title>A multilocus sequence analysis scheme for characterization of bacteria in the genus Thioclava.</title>
        <authorList>
            <person name="Liu Y."/>
            <person name="Shao Z."/>
        </authorList>
    </citation>
    <scope>NUCLEOTIDE SEQUENCE [LARGE SCALE GENOMIC DNA]</scope>
    <source>
        <strain evidence="8 9">CAU 1312</strain>
    </source>
</reference>
<dbReference type="OrthoDB" id="9807941at2"/>
<dbReference type="Proteomes" id="UP000243507">
    <property type="component" value="Unassembled WGS sequence"/>
</dbReference>
<dbReference type="AlphaFoldDB" id="A0A2A4CLC3"/>
<dbReference type="Pfam" id="PF01257">
    <property type="entry name" value="2Fe-2S_thioredx"/>
    <property type="match status" value="1"/>
</dbReference>